<evidence type="ECO:0000313" key="12">
    <source>
        <dbReference type="Proteomes" id="UP000245207"/>
    </source>
</evidence>
<dbReference type="PANTHER" id="PTHR16254">
    <property type="entry name" value="POTASSIUM/PROTON ANTIPORTER-RELATED"/>
    <property type="match status" value="1"/>
</dbReference>
<dbReference type="Pfam" id="PF00999">
    <property type="entry name" value="Na_H_Exchanger"/>
    <property type="match status" value="2"/>
</dbReference>
<evidence type="ECO:0000256" key="7">
    <source>
        <dbReference type="ARBA" id="ARBA00023065"/>
    </source>
</evidence>
<feature type="transmembrane region" description="Helical" evidence="9">
    <location>
        <begin position="163"/>
        <end position="185"/>
    </location>
</feature>
<dbReference type="InterPro" id="IPR045158">
    <property type="entry name" value="KEA4/5/6-like"/>
</dbReference>
<evidence type="ECO:0000256" key="2">
    <source>
        <dbReference type="ARBA" id="ARBA00022448"/>
    </source>
</evidence>
<dbReference type="OrthoDB" id="1654420at2759"/>
<keyword evidence="2" id="KW-0813">Transport</keyword>
<proteinExistence type="predicted"/>
<dbReference type="STRING" id="35608.A0A2U1Q2A1"/>
<feature type="domain" description="Cation/H+ exchanger transmembrane" evidence="10">
    <location>
        <begin position="156"/>
        <end position="250"/>
    </location>
</feature>
<evidence type="ECO:0000256" key="9">
    <source>
        <dbReference type="SAM" id="Phobius"/>
    </source>
</evidence>
<feature type="transmembrane region" description="Helical" evidence="9">
    <location>
        <begin position="682"/>
        <end position="700"/>
    </location>
</feature>
<reference evidence="11 12" key="1">
    <citation type="journal article" date="2018" name="Mol. Plant">
        <title>The genome of Artemisia annua provides insight into the evolution of Asteraceae family and artemisinin biosynthesis.</title>
        <authorList>
            <person name="Shen Q."/>
            <person name="Zhang L."/>
            <person name="Liao Z."/>
            <person name="Wang S."/>
            <person name="Yan T."/>
            <person name="Shi P."/>
            <person name="Liu M."/>
            <person name="Fu X."/>
            <person name="Pan Q."/>
            <person name="Wang Y."/>
            <person name="Lv Z."/>
            <person name="Lu X."/>
            <person name="Zhang F."/>
            <person name="Jiang W."/>
            <person name="Ma Y."/>
            <person name="Chen M."/>
            <person name="Hao X."/>
            <person name="Li L."/>
            <person name="Tang Y."/>
            <person name="Lv G."/>
            <person name="Zhou Y."/>
            <person name="Sun X."/>
            <person name="Brodelius P.E."/>
            <person name="Rose J.K.C."/>
            <person name="Tang K."/>
        </authorList>
    </citation>
    <scope>NUCLEOTIDE SEQUENCE [LARGE SCALE GENOMIC DNA]</scope>
    <source>
        <strain evidence="12">cv. Huhao1</strain>
        <tissue evidence="11">Leaf</tissue>
    </source>
</reference>
<evidence type="ECO:0000256" key="5">
    <source>
        <dbReference type="ARBA" id="ARBA00022729"/>
    </source>
</evidence>
<comment type="caution">
    <text evidence="11">The sequence shown here is derived from an EMBL/GenBank/DDBJ whole genome shotgun (WGS) entry which is preliminary data.</text>
</comment>
<dbReference type="GO" id="GO:0015386">
    <property type="term" value="F:potassium:proton antiporter activity"/>
    <property type="evidence" value="ECO:0007669"/>
    <property type="project" value="InterPro"/>
</dbReference>
<dbReference type="InterPro" id="IPR006153">
    <property type="entry name" value="Cation/H_exchanger_TM"/>
</dbReference>
<protein>
    <submittedName>
        <fullName evidence="11">K+ efflux antiporter 5</fullName>
    </submittedName>
</protein>
<organism evidence="11 12">
    <name type="scientific">Artemisia annua</name>
    <name type="common">Sweet wormwood</name>
    <dbReference type="NCBI Taxonomy" id="35608"/>
    <lineage>
        <taxon>Eukaryota</taxon>
        <taxon>Viridiplantae</taxon>
        <taxon>Streptophyta</taxon>
        <taxon>Embryophyta</taxon>
        <taxon>Tracheophyta</taxon>
        <taxon>Spermatophyta</taxon>
        <taxon>Magnoliopsida</taxon>
        <taxon>eudicotyledons</taxon>
        <taxon>Gunneridae</taxon>
        <taxon>Pentapetalae</taxon>
        <taxon>asterids</taxon>
        <taxon>campanulids</taxon>
        <taxon>Asterales</taxon>
        <taxon>Asteraceae</taxon>
        <taxon>Asteroideae</taxon>
        <taxon>Anthemideae</taxon>
        <taxon>Artemisiinae</taxon>
        <taxon>Artemisia</taxon>
    </lineage>
</organism>
<dbReference type="AlphaFoldDB" id="A0A2U1Q2A1"/>
<evidence type="ECO:0000256" key="3">
    <source>
        <dbReference type="ARBA" id="ARBA00022449"/>
    </source>
</evidence>
<name>A0A2U1Q2A1_ARTAN</name>
<keyword evidence="3" id="KW-0050">Antiport</keyword>
<evidence type="ECO:0000256" key="8">
    <source>
        <dbReference type="ARBA" id="ARBA00023136"/>
    </source>
</evidence>
<dbReference type="PANTHER" id="PTHR16254:SF20">
    <property type="entry name" value="K(+) EFFLUX ANTIPORTER 5"/>
    <property type="match status" value="1"/>
</dbReference>
<dbReference type="Proteomes" id="UP000245207">
    <property type="component" value="Unassembled WGS sequence"/>
</dbReference>
<feature type="transmembrane region" description="Helical" evidence="9">
    <location>
        <begin position="530"/>
        <end position="549"/>
    </location>
</feature>
<feature type="transmembrane region" description="Helical" evidence="9">
    <location>
        <begin position="224"/>
        <end position="246"/>
    </location>
</feature>
<dbReference type="EMBL" id="PKPP01000491">
    <property type="protein sequence ID" value="PWA92095.1"/>
    <property type="molecule type" value="Genomic_DNA"/>
</dbReference>
<feature type="transmembrane region" description="Helical" evidence="9">
    <location>
        <begin position="468"/>
        <end position="496"/>
    </location>
</feature>
<feature type="transmembrane region" description="Helical" evidence="9">
    <location>
        <begin position="742"/>
        <end position="761"/>
    </location>
</feature>
<feature type="transmembrane region" description="Helical" evidence="9">
    <location>
        <begin position="712"/>
        <end position="730"/>
    </location>
</feature>
<dbReference type="InterPro" id="IPR038770">
    <property type="entry name" value="Na+/solute_symporter_sf"/>
</dbReference>
<keyword evidence="6 9" id="KW-1133">Transmembrane helix</keyword>
<gene>
    <name evidence="11" type="ORF">CTI12_AA085000</name>
</gene>
<keyword evidence="12" id="KW-1185">Reference proteome</keyword>
<evidence type="ECO:0000256" key="4">
    <source>
        <dbReference type="ARBA" id="ARBA00022692"/>
    </source>
</evidence>
<sequence length="884" mass="96657">MASFYVKHDTILSITFMITMIAFCGARSDKETRERFYGSLVNSSAPESGDASIAKMFDRVLEKEFSDNESADDGSNRSSFNNSVADQEAVLETVAKITHEKTNKNDTQEARLISDLVVTIVSAAIGGIICSCLGQPVIVGYILAGSLVGPGGLQFLKAVGPVAIIGGLLQILILMFLCGTLAMFFGAEISEGIFVGCFLSMSSTAVVVKFLVEKNSNNAVHGQVIIGTLIFQDCAVGILFALLPVLGGTSGVLQGMVSMGRVSDKETRERFYGSLVNSSAPESGDASIAKMFDRVLEKEFSDNESSDDVGISHQLPLRMMLGSNRSSFNNSVADQEAVLETVAKITHEKTNKNDTQEASEDEGTQTLIDKQDNVFVISNKKSKFPILQVDIWWSPLFLLLLVELSVPAWDNRCVYLSSFIDHLPMSGLIQVYRVKWIKQEWLVIVGYILAGSLVGPGGLQFLKAVGPVAIIGGLLQILILMFLCGTLAMLHIIVCIELMGNWHSFLEQRFLKVVKFLVEKNSNNAVHGQVIIGTLIFQDCAVGILFALLPVLGGTSGVLQGMVSMGRVLLTLSTFLFGASLLTWSFVPRFLKLMVKLSSQTNELYQLAAVAFCLLSAWCSDKLGLSLELGSFVAGVMISTTDFAQHTLDQVEPIRNLFAALFLSSIGMLIHVKFLWSHVDILLASVILVIVVKTTVAALITKAFGYGLKTSFLVGIMLAQIGEFAFVLLSRASNLHLVEGKMYLLLLGTTALSLVTTPVLFRLMPAVMHLGVLLHWFPADTAPKPEIGRGFRLSVEHLHHITGLLGRMCESLKSKPILIVSSWFYVFEWCICSVEMIVLDVWVTILFNETDTGFSLLTLQVHTLSKWFSFAKEKDNKVSLRDEV</sequence>
<feature type="transmembrane region" description="Helical" evidence="9">
    <location>
        <begin position="569"/>
        <end position="591"/>
    </location>
</feature>
<feature type="transmembrane region" description="Helical" evidence="9">
    <location>
        <begin position="192"/>
        <end position="212"/>
    </location>
</feature>
<keyword evidence="7" id="KW-0406">Ion transport</keyword>
<keyword evidence="4 9" id="KW-0812">Transmembrane</keyword>
<feature type="domain" description="Cation/H+ exchanger transmembrane" evidence="10">
    <location>
        <begin position="462"/>
        <end position="761"/>
    </location>
</feature>
<dbReference type="Gene3D" id="1.20.1530.20">
    <property type="match status" value="3"/>
</dbReference>
<feature type="transmembrane region" description="Helical" evidence="9">
    <location>
        <begin position="656"/>
        <end position="676"/>
    </location>
</feature>
<dbReference type="GO" id="GO:0016020">
    <property type="term" value="C:membrane"/>
    <property type="evidence" value="ECO:0007669"/>
    <property type="project" value="UniProtKB-SubCell"/>
</dbReference>
<evidence type="ECO:0000256" key="1">
    <source>
        <dbReference type="ARBA" id="ARBA00004141"/>
    </source>
</evidence>
<feature type="transmembrane region" description="Helical" evidence="9">
    <location>
        <begin position="823"/>
        <end position="847"/>
    </location>
</feature>
<feature type="transmembrane region" description="Helical" evidence="9">
    <location>
        <begin position="6"/>
        <end position="26"/>
    </location>
</feature>
<keyword evidence="8 9" id="KW-0472">Membrane</keyword>
<keyword evidence="5" id="KW-0732">Signal</keyword>
<evidence type="ECO:0000313" key="11">
    <source>
        <dbReference type="EMBL" id="PWA92095.1"/>
    </source>
</evidence>
<evidence type="ECO:0000256" key="6">
    <source>
        <dbReference type="ARBA" id="ARBA00022989"/>
    </source>
</evidence>
<feature type="transmembrane region" description="Helical" evidence="9">
    <location>
        <begin position="116"/>
        <end position="143"/>
    </location>
</feature>
<evidence type="ECO:0000259" key="10">
    <source>
        <dbReference type="Pfam" id="PF00999"/>
    </source>
</evidence>
<feature type="transmembrane region" description="Helical" evidence="9">
    <location>
        <begin position="441"/>
        <end position="462"/>
    </location>
</feature>
<comment type="subcellular location">
    <subcellularLocation>
        <location evidence="1">Membrane</location>
        <topology evidence="1">Multi-pass membrane protein</topology>
    </subcellularLocation>
</comment>
<accession>A0A2U1Q2A1</accession>